<dbReference type="GO" id="GO:0019646">
    <property type="term" value="P:aerobic electron transport chain"/>
    <property type="evidence" value="ECO:0007669"/>
    <property type="project" value="TreeGrafter"/>
</dbReference>
<keyword evidence="4" id="KW-1003">Cell membrane</keyword>
<evidence type="ECO:0000256" key="3">
    <source>
        <dbReference type="ARBA" id="ARBA00022448"/>
    </source>
</evidence>
<keyword evidence="11 12" id="KW-0472">Membrane</keyword>
<evidence type="ECO:0000256" key="8">
    <source>
        <dbReference type="ARBA" id="ARBA00022982"/>
    </source>
</evidence>
<evidence type="ECO:0000256" key="4">
    <source>
        <dbReference type="ARBA" id="ARBA00022475"/>
    </source>
</evidence>
<comment type="subcellular location">
    <subcellularLocation>
        <location evidence="1">Cell membrane</location>
        <topology evidence="1">Multi-pass membrane protein</topology>
    </subcellularLocation>
</comment>
<sequence length="351" mass="37909">MGLQQIWFVIVAVLFLGFLVLEGFDFGVGMVMAWLGGPGKGSAQGDSETHRRAVLNTIGPVWDGNEVWLITAGGAMFAAFPHWYATVFSTLYLPLLVILLSMIARIVAIEWRGKIDDPKWRRWCDIGIATGSWLPAILWGVAFAILVNGLPVGPDKNVADLAVSDVLNPYTLLGGLATCSLFLFHGAVFLALKTGGDVRGDAVRVARTLALPATVLVAAFGLWTQLAHGKPWTWVVLAIAVVAQLAAVAAAWGAREGWAFLATTIVVAAVVALLFGSLYPNLVPSTIDPAYNLTIYNGSSSPYTLKVMTWAAAIFTPIVLIYQGWTYWVFRKRVFAESIPKSVGLPPRRVP</sequence>
<keyword evidence="7" id="KW-0479">Metal-binding</keyword>
<keyword evidence="14" id="KW-1185">Reference proteome</keyword>
<dbReference type="AlphaFoldDB" id="A0AAD1MCE9"/>
<gene>
    <name evidence="13" type="primary">cydB</name>
    <name evidence="13" type="ORF">MAIC_32210</name>
</gene>
<evidence type="ECO:0000256" key="12">
    <source>
        <dbReference type="SAM" id="Phobius"/>
    </source>
</evidence>
<feature type="transmembrane region" description="Helical" evidence="12">
    <location>
        <begin position="259"/>
        <end position="279"/>
    </location>
</feature>
<feature type="transmembrane region" description="Helical" evidence="12">
    <location>
        <begin position="204"/>
        <end position="226"/>
    </location>
</feature>
<keyword evidence="5" id="KW-0349">Heme</keyword>
<reference evidence="13 14" key="1">
    <citation type="journal article" date="2019" name="Emerg. Microbes Infect.">
        <title>Comprehensive subspecies identification of 175 nontuberculous mycobacteria species based on 7547 genomic profiles.</title>
        <authorList>
            <person name="Matsumoto Y."/>
            <person name="Kinjo T."/>
            <person name="Motooka D."/>
            <person name="Nabeya D."/>
            <person name="Jung N."/>
            <person name="Uechi K."/>
            <person name="Horii T."/>
            <person name="Iida T."/>
            <person name="Fujita J."/>
            <person name="Nakamura S."/>
        </authorList>
    </citation>
    <scope>NUCLEOTIDE SEQUENCE [LARGE SCALE GENOMIC DNA]</scope>
    <source>
        <strain evidence="13 14">JCM 6376</strain>
    </source>
</reference>
<proteinExistence type="inferred from homology"/>
<feature type="transmembrane region" description="Helical" evidence="12">
    <location>
        <begin position="91"/>
        <end position="111"/>
    </location>
</feature>
<accession>A0AAD1MCE9</accession>
<dbReference type="PANTHER" id="PTHR43141">
    <property type="entry name" value="CYTOCHROME BD2 SUBUNIT II"/>
    <property type="match status" value="1"/>
</dbReference>
<keyword evidence="10" id="KW-0408">Iron</keyword>
<evidence type="ECO:0000256" key="2">
    <source>
        <dbReference type="ARBA" id="ARBA00007543"/>
    </source>
</evidence>
<evidence type="ECO:0000313" key="13">
    <source>
        <dbReference type="EMBL" id="BBX08418.1"/>
    </source>
</evidence>
<evidence type="ECO:0000256" key="1">
    <source>
        <dbReference type="ARBA" id="ARBA00004651"/>
    </source>
</evidence>
<evidence type="ECO:0000256" key="6">
    <source>
        <dbReference type="ARBA" id="ARBA00022692"/>
    </source>
</evidence>
<evidence type="ECO:0000256" key="5">
    <source>
        <dbReference type="ARBA" id="ARBA00022617"/>
    </source>
</evidence>
<keyword evidence="6 12" id="KW-0812">Transmembrane</keyword>
<dbReference type="GO" id="GO:0009055">
    <property type="term" value="F:electron transfer activity"/>
    <property type="evidence" value="ECO:0007669"/>
    <property type="project" value="TreeGrafter"/>
</dbReference>
<feature type="transmembrane region" description="Helical" evidence="12">
    <location>
        <begin position="307"/>
        <end position="330"/>
    </location>
</feature>
<keyword evidence="9 12" id="KW-1133">Transmembrane helix</keyword>
<dbReference type="EMBL" id="AP022561">
    <property type="protein sequence ID" value="BBX08418.1"/>
    <property type="molecule type" value="Genomic_DNA"/>
</dbReference>
<protein>
    <submittedName>
        <fullName evidence="13">Cytochrome D ubiquinol oxidase subunit II</fullName>
    </submittedName>
</protein>
<feature type="transmembrane region" description="Helical" evidence="12">
    <location>
        <begin position="123"/>
        <end position="150"/>
    </location>
</feature>
<dbReference type="RefSeq" id="WP_115320426.1">
    <property type="nucleotide sequence ID" value="NZ_AP022561.1"/>
</dbReference>
<comment type="similarity">
    <text evidence="2">Belongs to the cytochrome ubiquinol oxidase subunit 2 family.</text>
</comment>
<feature type="transmembrane region" description="Helical" evidence="12">
    <location>
        <begin position="232"/>
        <end position="252"/>
    </location>
</feature>
<feature type="transmembrane region" description="Helical" evidence="12">
    <location>
        <begin position="6"/>
        <end position="35"/>
    </location>
</feature>
<dbReference type="NCBIfam" id="TIGR00203">
    <property type="entry name" value="cydB"/>
    <property type="match status" value="1"/>
</dbReference>
<evidence type="ECO:0000256" key="9">
    <source>
        <dbReference type="ARBA" id="ARBA00022989"/>
    </source>
</evidence>
<dbReference type="GO" id="GO:0005886">
    <property type="term" value="C:plasma membrane"/>
    <property type="evidence" value="ECO:0007669"/>
    <property type="project" value="UniProtKB-SubCell"/>
</dbReference>
<evidence type="ECO:0000313" key="14">
    <source>
        <dbReference type="Proteomes" id="UP000467327"/>
    </source>
</evidence>
<feature type="transmembrane region" description="Helical" evidence="12">
    <location>
        <begin position="170"/>
        <end position="192"/>
    </location>
</feature>
<dbReference type="KEGG" id="maic:MAIC_32210"/>
<organism evidence="13 14">
    <name type="scientific">Mycolicibacterium aichiense</name>
    <dbReference type="NCBI Taxonomy" id="1799"/>
    <lineage>
        <taxon>Bacteria</taxon>
        <taxon>Bacillati</taxon>
        <taxon>Actinomycetota</taxon>
        <taxon>Actinomycetes</taxon>
        <taxon>Mycobacteriales</taxon>
        <taxon>Mycobacteriaceae</taxon>
        <taxon>Mycolicibacterium</taxon>
    </lineage>
</organism>
<name>A0AAD1MCE9_9MYCO</name>
<keyword evidence="8" id="KW-0249">Electron transport</keyword>
<keyword evidence="3" id="KW-0813">Transport</keyword>
<dbReference type="InterPro" id="IPR003317">
    <property type="entry name" value="Cyt-d_oxidase_su2"/>
</dbReference>
<dbReference type="GO" id="GO:0046872">
    <property type="term" value="F:metal ion binding"/>
    <property type="evidence" value="ECO:0007669"/>
    <property type="project" value="UniProtKB-KW"/>
</dbReference>
<dbReference type="PIRSF" id="PIRSF000267">
    <property type="entry name" value="Cyt_oxidse_sub2"/>
    <property type="match status" value="1"/>
</dbReference>
<evidence type="ECO:0000256" key="7">
    <source>
        <dbReference type="ARBA" id="ARBA00022723"/>
    </source>
</evidence>
<evidence type="ECO:0000256" key="11">
    <source>
        <dbReference type="ARBA" id="ARBA00023136"/>
    </source>
</evidence>
<evidence type="ECO:0000256" key="10">
    <source>
        <dbReference type="ARBA" id="ARBA00023004"/>
    </source>
</evidence>
<dbReference type="Proteomes" id="UP000467327">
    <property type="component" value="Chromosome"/>
</dbReference>
<dbReference type="PANTHER" id="PTHR43141:SF5">
    <property type="entry name" value="CYTOCHROME BD-I UBIQUINOL OXIDASE SUBUNIT 2"/>
    <property type="match status" value="1"/>
</dbReference>
<dbReference type="Pfam" id="PF02322">
    <property type="entry name" value="Cyt_bd_oxida_II"/>
    <property type="match status" value="1"/>
</dbReference>
<dbReference type="GO" id="GO:0016682">
    <property type="term" value="F:oxidoreductase activity, acting on diphenols and related substances as donors, oxygen as acceptor"/>
    <property type="evidence" value="ECO:0007669"/>
    <property type="project" value="TreeGrafter"/>
</dbReference>
<dbReference type="GO" id="GO:0070069">
    <property type="term" value="C:cytochrome complex"/>
    <property type="evidence" value="ECO:0007669"/>
    <property type="project" value="TreeGrafter"/>
</dbReference>